<dbReference type="Gene3D" id="3.10.580.10">
    <property type="entry name" value="CBS-domain"/>
    <property type="match status" value="1"/>
</dbReference>
<dbReference type="CDD" id="cd04596">
    <property type="entry name" value="CBS_pair_DRTGG_assoc"/>
    <property type="match status" value="1"/>
</dbReference>
<dbReference type="PROSITE" id="PS51371">
    <property type="entry name" value="CBS"/>
    <property type="match status" value="1"/>
</dbReference>
<dbReference type="InterPro" id="IPR036388">
    <property type="entry name" value="WH-like_DNA-bd_sf"/>
</dbReference>
<dbReference type="SUPFAM" id="SSF75138">
    <property type="entry name" value="HprK N-terminal domain-like"/>
    <property type="match status" value="1"/>
</dbReference>
<name>A0A1I5YPB0_9BACI</name>
<dbReference type="InterPro" id="IPR046342">
    <property type="entry name" value="CBS_dom_sf"/>
</dbReference>
<reference evidence="5" key="1">
    <citation type="submission" date="2016-10" db="EMBL/GenBank/DDBJ databases">
        <authorList>
            <person name="Varghese N."/>
            <person name="Submissions S."/>
        </authorList>
    </citation>
    <scope>NUCLEOTIDE SEQUENCE [LARGE SCALE GENOMIC DNA]</scope>
    <source>
        <strain evidence="5">DSM 11706</strain>
    </source>
</reference>
<keyword evidence="1 2" id="KW-0129">CBS domain</keyword>
<evidence type="ECO:0000256" key="2">
    <source>
        <dbReference type="PROSITE-ProRule" id="PRU00703"/>
    </source>
</evidence>
<dbReference type="OrthoDB" id="1790451at2"/>
<dbReference type="InterPro" id="IPR036390">
    <property type="entry name" value="WH_DNA-bd_sf"/>
</dbReference>
<dbReference type="SUPFAM" id="SSF54631">
    <property type="entry name" value="CBS-domain pair"/>
    <property type="match status" value="1"/>
</dbReference>
<dbReference type="Pfam" id="PF03061">
    <property type="entry name" value="4HBT"/>
    <property type="match status" value="1"/>
</dbReference>
<dbReference type="InterPro" id="IPR051257">
    <property type="entry name" value="Diverse_CBS-Domain"/>
</dbReference>
<dbReference type="SUPFAM" id="SSF54637">
    <property type="entry name" value="Thioesterase/thiol ester dehydrase-isomerase"/>
    <property type="match status" value="1"/>
</dbReference>
<dbReference type="Pfam" id="PF00571">
    <property type="entry name" value="CBS"/>
    <property type="match status" value="2"/>
</dbReference>
<evidence type="ECO:0000313" key="5">
    <source>
        <dbReference type="Proteomes" id="UP000198734"/>
    </source>
</evidence>
<dbReference type="AlphaFoldDB" id="A0A1I5YPB0"/>
<evidence type="ECO:0000256" key="1">
    <source>
        <dbReference type="ARBA" id="ARBA00023122"/>
    </source>
</evidence>
<dbReference type="InterPro" id="IPR029069">
    <property type="entry name" value="HotDog_dom_sf"/>
</dbReference>
<keyword evidence="5" id="KW-1185">Reference proteome</keyword>
<dbReference type="Gene3D" id="1.10.10.10">
    <property type="entry name" value="Winged helix-like DNA-binding domain superfamily/Winged helix DNA-binding domain"/>
    <property type="match status" value="1"/>
</dbReference>
<dbReference type="PANTHER" id="PTHR43080:SF2">
    <property type="entry name" value="CBS DOMAIN-CONTAINING PROTEIN"/>
    <property type="match status" value="1"/>
</dbReference>
<dbReference type="STRING" id="126156.SAMN05421670_2148"/>
<evidence type="ECO:0000259" key="3">
    <source>
        <dbReference type="PROSITE" id="PS51371"/>
    </source>
</evidence>
<dbReference type="Gene3D" id="3.10.129.10">
    <property type="entry name" value="Hotdog Thioesterase"/>
    <property type="match status" value="1"/>
</dbReference>
<dbReference type="RefSeq" id="WP_093536886.1">
    <property type="nucleotide sequence ID" value="NZ_CP183885.1"/>
</dbReference>
<accession>A0A1I5YPB0</accession>
<dbReference type="InterPro" id="IPR010766">
    <property type="entry name" value="DRTGG"/>
</dbReference>
<gene>
    <name evidence="4" type="ORF">SAMN05421670_2148</name>
</gene>
<dbReference type="SMART" id="SM00116">
    <property type="entry name" value="CBS"/>
    <property type="match status" value="2"/>
</dbReference>
<dbReference type="Pfam" id="PF07085">
    <property type="entry name" value="DRTGG"/>
    <property type="match status" value="1"/>
</dbReference>
<dbReference type="InterPro" id="IPR006683">
    <property type="entry name" value="Thioestr_dom"/>
</dbReference>
<organism evidence="4 5">
    <name type="scientific">Psychrobacillus psychrotolerans</name>
    <dbReference type="NCBI Taxonomy" id="126156"/>
    <lineage>
        <taxon>Bacteria</taxon>
        <taxon>Bacillati</taxon>
        <taxon>Bacillota</taxon>
        <taxon>Bacilli</taxon>
        <taxon>Bacillales</taxon>
        <taxon>Bacillaceae</taxon>
        <taxon>Psychrobacillus</taxon>
    </lineage>
</organism>
<evidence type="ECO:0000313" key="4">
    <source>
        <dbReference type="EMBL" id="SFQ46074.1"/>
    </source>
</evidence>
<feature type="domain" description="CBS" evidence="3">
    <location>
        <begin position="256"/>
        <end position="318"/>
    </location>
</feature>
<dbReference type="SUPFAM" id="SSF46785">
    <property type="entry name" value="Winged helix' DNA-binding domain"/>
    <property type="match status" value="1"/>
</dbReference>
<dbReference type="PANTHER" id="PTHR43080">
    <property type="entry name" value="CBS DOMAIN-CONTAINING PROTEIN CBSX3, MITOCHONDRIAL"/>
    <property type="match status" value="1"/>
</dbReference>
<protein>
    <submittedName>
        <fullName evidence="4">Predicted transcriptional regulator containing CBS domains</fullName>
    </submittedName>
</protein>
<dbReference type="EMBL" id="FOXU01000003">
    <property type="protein sequence ID" value="SFQ46074.1"/>
    <property type="molecule type" value="Genomic_DNA"/>
</dbReference>
<dbReference type="Proteomes" id="UP000198734">
    <property type="component" value="Unassembled WGS sequence"/>
</dbReference>
<dbReference type="Gene3D" id="3.40.1390.20">
    <property type="entry name" value="HprK N-terminal domain-like"/>
    <property type="match status" value="1"/>
</dbReference>
<proteinExistence type="predicted"/>
<dbReference type="InterPro" id="IPR028979">
    <property type="entry name" value="Ser_kin/Pase_Hpr-like_N_sf"/>
</dbReference>
<sequence>MTTKHEQILAYIEKLPVGDKISVRQIAKDLTVSEGTAYRAIKEAETRRIVSTIERVGTIRIELKKKENFERLTYAEVVNIVDGQVLGGKTGLHKTLNKFVIGAMQLEDMMRYVEPSNLLIAGNRLKVHETALQAGAAVLVTGGFDVTENTKRLADELELPVISTSYDTFTVATMINRAIDDQLIKKDVLLIEDIYVPLQETSYLYATDQVKQYRVLNNSTTHGVFPVVDASKKLVGIITARDVIGKSNNEPIEKVMTKNPISVTMKTSVSSASHRMIWEGVDLLPVVRDTNYLEGVISRQDVLKALQAAARQPQNGETIDDIVKQQIKIISTEDFIFEFVVTPQMTDHYGAMSNGAFTILVTETGAQTLKIRKRGESVVENMTIFYTKPIQLESILRIQAKVLELSRKVAKMDIEIFNDKLLVGKAMVTYQLLER</sequence>
<dbReference type="CDD" id="cd03440">
    <property type="entry name" value="hot_dog"/>
    <property type="match status" value="1"/>
</dbReference>
<dbReference type="InterPro" id="IPR000644">
    <property type="entry name" value="CBS_dom"/>
</dbReference>